<proteinExistence type="predicted"/>
<keyword evidence="2" id="KW-0677">Repeat</keyword>
<keyword evidence="1" id="KW-0479">Metal-binding</keyword>
<dbReference type="GO" id="GO:0005667">
    <property type="term" value="C:transcription regulator complex"/>
    <property type="evidence" value="ECO:0007669"/>
    <property type="project" value="TreeGrafter"/>
</dbReference>
<feature type="domain" description="C2H2-type" evidence="7">
    <location>
        <begin position="520"/>
        <end position="549"/>
    </location>
</feature>
<dbReference type="AlphaFoldDB" id="A0A8H4AID0"/>
<dbReference type="PROSITE" id="PS00028">
    <property type="entry name" value="ZINC_FINGER_C2H2_1"/>
    <property type="match status" value="2"/>
</dbReference>
<dbReference type="InterPro" id="IPR013087">
    <property type="entry name" value="Znf_C2H2_type"/>
</dbReference>
<dbReference type="GO" id="GO:0031519">
    <property type="term" value="C:PcG protein complex"/>
    <property type="evidence" value="ECO:0007669"/>
    <property type="project" value="TreeGrafter"/>
</dbReference>
<protein>
    <submittedName>
        <fullName evidence="8">Metal regulatory transcription factor 1</fullName>
    </submittedName>
</protein>
<comment type="caution">
    <text evidence="8">The sequence shown here is derived from an EMBL/GenBank/DDBJ whole genome shotgun (WGS) entry which is preliminary data.</text>
</comment>
<evidence type="ECO:0000313" key="8">
    <source>
        <dbReference type="EMBL" id="KAF0499401.1"/>
    </source>
</evidence>
<name>A0A8H4AID0_GIGMA</name>
<feature type="region of interest" description="Disordered" evidence="6">
    <location>
        <begin position="426"/>
        <end position="457"/>
    </location>
</feature>
<accession>A0A8H4AID0</accession>
<gene>
    <name evidence="8" type="ORF">F8M41_020458</name>
</gene>
<dbReference type="GO" id="GO:0000978">
    <property type="term" value="F:RNA polymerase II cis-regulatory region sequence-specific DNA binding"/>
    <property type="evidence" value="ECO:0007669"/>
    <property type="project" value="TreeGrafter"/>
</dbReference>
<reference evidence="8 9" key="1">
    <citation type="journal article" date="2019" name="Environ. Microbiol.">
        <title>At the nexus of three kingdoms: the genome of the mycorrhizal fungus Gigaspora margarita provides insights into plant, endobacterial and fungal interactions.</title>
        <authorList>
            <person name="Venice F."/>
            <person name="Ghignone S."/>
            <person name="Salvioli di Fossalunga A."/>
            <person name="Amselem J."/>
            <person name="Novero M."/>
            <person name="Xianan X."/>
            <person name="Sedzielewska Toro K."/>
            <person name="Morin E."/>
            <person name="Lipzen A."/>
            <person name="Grigoriev I.V."/>
            <person name="Henrissat B."/>
            <person name="Martin F.M."/>
            <person name="Bonfante P."/>
        </authorList>
    </citation>
    <scope>NUCLEOTIDE SEQUENCE [LARGE SCALE GENOMIC DNA]</scope>
    <source>
        <strain evidence="8 9">BEG34</strain>
    </source>
</reference>
<dbReference type="Proteomes" id="UP000439903">
    <property type="component" value="Unassembled WGS sequence"/>
</dbReference>
<dbReference type="GO" id="GO:0000785">
    <property type="term" value="C:chromatin"/>
    <property type="evidence" value="ECO:0007669"/>
    <property type="project" value="TreeGrafter"/>
</dbReference>
<dbReference type="SUPFAM" id="SSF57667">
    <property type="entry name" value="beta-beta-alpha zinc fingers"/>
    <property type="match status" value="1"/>
</dbReference>
<feature type="region of interest" description="Disordered" evidence="6">
    <location>
        <begin position="16"/>
        <end position="56"/>
    </location>
</feature>
<dbReference type="EMBL" id="WTPW01000562">
    <property type="protein sequence ID" value="KAF0499401.1"/>
    <property type="molecule type" value="Genomic_DNA"/>
</dbReference>
<evidence type="ECO:0000256" key="1">
    <source>
        <dbReference type="ARBA" id="ARBA00022723"/>
    </source>
</evidence>
<dbReference type="GO" id="GO:0008270">
    <property type="term" value="F:zinc ion binding"/>
    <property type="evidence" value="ECO:0007669"/>
    <property type="project" value="UniProtKB-KW"/>
</dbReference>
<dbReference type="Gene3D" id="3.30.160.60">
    <property type="entry name" value="Classic Zinc Finger"/>
    <property type="match status" value="2"/>
</dbReference>
<feature type="domain" description="C2H2-type" evidence="7">
    <location>
        <begin position="550"/>
        <end position="579"/>
    </location>
</feature>
<keyword evidence="9" id="KW-1185">Reference proteome</keyword>
<dbReference type="GO" id="GO:0000981">
    <property type="term" value="F:DNA-binding transcription factor activity, RNA polymerase II-specific"/>
    <property type="evidence" value="ECO:0007669"/>
    <property type="project" value="TreeGrafter"/>
</dbReference>
<dbReference type="InterPro" id="IPR036236">
    <property type="entry name" value="Znf_C2H2_sf"/>
</dbReference>
<feature type="compositionally biased region" description="Basic and acidic residues" evidence="6">
    <location>
        <begin position="433"/>
        <end position="444"/>
    </location>
</feature>
<evidence type="ECO:0000256" key="6">
    <source>
        <dbReference type="SAM" id="MobiDB-lite"/>
    </source>
</evidence>
<dbReference type="OrthoDB" id="2389503at2759"/>
<evidence type="ECO:0000313" key="9">
    <source>
        <dbReference type="Proteomes" id="UP000439903"/>
    </source>
</evidence>
<evidence type="ECO:0000256" key="5">
    <source>
        <dbReference type="PROSITE-ProRule" id="PRU00042"/>
    </source>
</evidence>
<evidence type="ECO:0000256" key="3">
    <source>
        <dbReference type="ARBA" id="ARBA00022771"/>
    </source>
</evidence>
<evidence type="ECO:0000256" key="2">
    <source>
        <dbReference type="ARBA" id="ARBA00022737"/>
    </source>
</evidence>
<organism evidence="8 9">
    <name type="scientific">Gigaspora margarita</name>
    <dbReference type="NCBI Taxonomy" id="4874"/>
    <lineage>
        <taxon>Eukaryota</taxon>
        <taxon>Fungi</taxon>
        <taxon>Fungi incertae sedis</taxon>
        <taxon>Mucoromycota</taxon>
        <taxon>Glomeromycotina</taxon>
        <taxon>Glomeromycetes</taxon>
        <taxon>Diversisporales</taxon>
        <taxon>Gigasporaceae</taxon>
        <taxon>Gigaspora</taxon>
    </lineage>
</organism>
<sequence length="620" mass="71223">MSYYPYDLIYPELREENSRTIANSKTHKKQELESDEESFTDETSVPSDEFDSAYNSDETEEELFELCFYNENNELVYDNAKMAVEEADVEDIDSSKKFPEESFLDYCDSDHEMNSSQESLYESFQDTVDDVNLSQEILDGSKIDSVGNVSILSNKKTDIIRGVQRLTGQSVENIPENEDLQNQENANKHSLLYILGDNQLFKSCQNDIAPQTLYAFKEAGINPNKQSNDKVNPTDIMQSMATSSREPQFNSEVSTSKIPAKSVLTNGEESAKELSPVPNLELFNSNTPLKLDLPLPTKNKTSRPPIDKPYYGPINQNNFYSPIIHKATLPMYDPHVNPPFKNNEWLFNQNIYQPSGIHEAPSYFNEQYANPEASFCAKYNQNFPYQSIIHESIYMNDPYVNSEMARYRRRKSAFSQNFACQSINQEMIPSPSEDIRPEVSRLSHSDPSSVPEVDRGTDDKITIDQESKLSNKTQDLREQMIECWSSHKLEEDKSYKKCTDPCLYAYKGDQPSIIFQKGQYACNEPSCNYRFLRQSDLENHIIVHIRFKPFTCKHSGCNQSFPWLYLLEKHLLTHETGGPLKCDYSGLGMNLLDIIKNENMSKYIGLCKNIYLSSFDIFKL</sequence>
<dbReference type="PANTHER" id="PTHR14003">
    <property type="entry name" value="TRANSCRIPTIONAL REPRESSOR PROTEIN YY"/>
    <property type="match status" value="1"/>
</dbReference>
<dbReference type="PROSITE" id="PS50157">
    <property type="entry name" value="ZINC_FINGER_C2H2_2"/>
    <property type="match status" value="2"/>
</dbReference>
<dbReference type="SMART" id="SM00355">
    <property type="entry name" value="ZnF_C2H2"/>
    <property type="match status" value="2"/>
</dbReference>
<evidence type="ECO:0000256" key="4">
    <source>
        <dbReference type="ARBA" id="ARBA00022833"/>
    </source>
</evidence>
<keyword evidence="3 5" id="KW-0863">Zinc-finger</keyword>
<dbReference type="PANTHER" id="PTHR14003:SF19">
    <property type="entry name" value="YY2 TRANSCRIPTION FACTOR"/>
    <property type="match status" value="1"/>
</dbReference>
<keyword evidence="4" id="KW-0862">Zinc</keyword>
<evidence type="ECO:0000259" key="7">
    <source>
        <dbReference type="PROSITE" id="PS50157"/>
    </source>
</evidence>